<feature type="transmembrane region" description="Helical" evidence="1">
    <location>
        <begin position="119"/>
        <end position="138"/>
    </location>
</feature>
<evidence type="ECO:0000313" key="3">
    <source>
        <dbReference type="Proteomes" id="UP000199337"/>
    </source>
</evidence>
<dbReference type="RefSeq" id="WP_092472837.1">
    <property type="nucleotide sequence ID" value="NZ_FOOX01000014.1"/>
</dbReference>
<keyword evidence="3" id="KW-1185">Reference proteome</keyword>
<keyword evidence="1" id="KW-0472">Membrane</keyword>
<evidence type="ECO:0000256" key="1">
    <source>
        <dbReference type="SAM" id="Phobius"/>
    </source>
</evidence>
<feature type="transmembrane region" description="Helical" evidence="1">
    <location>
        <begin position="52"/>
        <end position="77"/>
    </location>
</feature>
<gene>
    <name evidence="2" type="ORF">SAMN05660649_03573</name>
</gene>
<protein>
    <submittedName>
        <fullName evidence="2">Uncharacterized protein</fullName>
    </submittedName>
</protein>
<dbReference type="OrthoDB" id="1796762at2"/>
<evidence type="ECO:0000313" key="2">
    <source>
        <dbReference type="EMBL" id="SFH03121.1"/>
    </source>
</evidence>
<feature type="transmembrane region" description="Helical" evidence="1">
    <location>
        <begin position="89"/>
        <end position="107"/>
    </location>
</feature>
<keyword evidence="1" id="KW-1133">Transmembrane helix</keyword>
<feature type="transmembrane region" description="Helical" evidence="1">
    <location>
        <begin position="7"/>
        <end position="29"/>
    </location>
</feature>
<proteinExistence type="predicted"/>
<reference evidence="3" key="1">
    <citation type="submission" date="2016-10" db="EMBL/GenBank/DDBJ databases">
        <authorList>
            <person name="Varghese N."/>
            <person name="Submissions S."/>
        </authorList>
    </citation>
    <scope>NUCLEOTIDE SEQUENCE [LARGE SCALE GENOMIC DNA]</scope>
    <source>
        <strain evidence="3">DSM 17038</strain>
    </source>
</reference>
<accession>A0A1I2WU36</accession>
<name>A0A1I2WU36_9FIRM</name>
<dbReference type="Proteomes" id="UP000199337">
    <property type="component" value="Unassembled WGS sequence"/>
</dbReference>
<organism evidence="2 3">
    <name type="scientific">Desulfotruncus arcticus DSM 17038</name>
    <dbReference type="NCBI Taxonomy" id="1121424"/>
    <lineage>
        <taxon>Bacteria</taxon>
        <taxon>Bacillati</taxon>
        <taxon>Bacillota</taxon>
        <taxon>Clostridia</taxon>
        <taxon>Eubacteriales</taxon>
        <taxon>Desulfallaceae</taxon>
        <taxon>Desulfotruncus</taxon>
    </lineage>
</organism>
<sequence>MDRFTKGFTAGIIGAIAMNIWDFLSFYVFRLSTDLYLDWAAILIYGQRPTTLFGTVFALAGQILFSGLMGIAVAYILTYITSRHYLIKGALIGFALNFLFYAIPIAYRMPVLSQNPAPTAFSHMVGSVLWGIVLVQVLHRLDDRPRAEA</sequence>
<keyword evidence="1" id="KW-0812">Transmembrane</keyword>
<dbReference type="AlphaFoldDB" id="A0A1I2WU36"/>
<dbReference type="STRING" id="341036.SAMN05660649_03573"/>
<dbReference type="EMBL" id="FOOX01000014">
    <property type="protein sequence ID" value="SFH03121.1"/>
    <property type="molecule type" value="Genomic_DNA"/>
</dbReference>